<proteinExistence type="predicted"/>
<organism evidence="4 5">
    <name type="scientific">Bordetella genomosp. 11</name>
    <dbReference type="NCBI Taxonomy" id="1416808"/>
    <lineage>
        <taxon>Bacteria</taxon>
        <taxon>Pseudomonadati</taxon>
        <taxon>Pseudomonadota</taxon>
        <taxon>Betaproteobacteria</taxon>
        <taxon>Burkholderiales</taxon>
        <taxon>Alcaligenaceae</taxon>
        <taxon>Bordetella</taxon>
    </lineage>
</organism>
<keyword evidence="5" id="KW-1185">Reference proteome</keyword>
<sequence>MRLPIKLLRGLLWSLWILYVAAAVGLLGLRYFVLPRIDQWRPQIERYASDAVGASVHIGHIAADWSGLNPRLTLAGVGIADSQGAPVLTLPAVEAVLAWRSILSREPRLVSLQADGLDLTLRRDRDDRLWVAGQSIDLAQADDSDASRFIALRWLVRQREIVLRHATVRWVDEARAAPEMVLQDASFVMLNGALSHRFALQARPPDALAAGLSLRGEVERSLFSRHPGDLASWHGQVYAEVADGEPAAWAPWVDMPPVQGRMATRAWVQVDGRRLGTVTLDLVARQLGWRWQDGVAASAGMVRARLEGLPGDLLAQGAHPPLARSADGAGLALRGEASDVRTELPGILEQPTLALSTARVDTTLRRARSGVLGMELRDLQVTNDDVDLRLQGSWEARGETDAGTADIHGTLRRATMSAIHRYLPMAVSQDAREWLAQGLQAGVVRDAALVVQGDLSEFPFSQPGQNGRFHIGGPFVGATVDYAPAERDRKAWPAILGMDGSFAIDGATLTLEGKPGGILRPSDARDTPLRLGAIKAGIPDMENNAELYLQGEVQGAVSSFLSTTNASPLGALLENRLAQARGTGDWTVALALRVPLLHTDDTRVDGSLSFNDNDFTLYPQLPTLTQLRGMLEFTETDLRARDIQAQFLGGPLRINGGLLDTRNGLRFDGQVTGASLAQLVHAPAMSRFSGRTAVRGKLLYIRGGRVDVSLESDLAGMAIDMPAPVGKSASSTLPLRLQWSPATNPGSRDRDWLTASLGENINLLLERDPAEKRWTFARGALGANQPATLPAQGLSVRLKLPDIDVDAWQDVADGFETPPSGTARGKRTPAPPPLLPPPDQIALETPRLHVAGLFLNDLKLYAVRPAPAQWRVDIQSRQAAGAVSWREASGAIAGQVTARFKYLSFGGDGLEKPSDDTSSGDDLKDIPAVDLQADVLRFYGKDLGTLRIVGTNVERGQRWRLDTLRIANEDASLDATGFWRLSGADRGLTVDASAKWSDFGKLLTRLGWPDMAAGGAGSAEGKLTWADLPWSHNVAAIDGDLKLRMDKGRLIHVNSRTARLLEVLSMQSLQRLAKLELNPANLFRDGFPFDSIRARFNVSKGRIYTDDYKVNGPVAAIVLSGTTSIIDETWDLKAVVIPNLDASGAAVATALAVNPLLGLGAFVTQWLLKYPLARAMTVQYAVTGPWNDPKVAPIDGPLPAGVLGNSDAARPQDPIEH</sequence>
<dbReference type="Proteomes" id="UP000215767">
    <property type="component" value="Unassembled WGS sequence"/>
</dbReference>
<dbReference type="PANTHER" id="PTHR38690:SF1">
    <property type="entry name" value="PROTEASE"/>
    <property type="match status" value="1"/>
</dbReference>
<keyword evidence="2" id="KW-0812">Transmembrane</keyword>
<gene>
    <name evidence="4" type="ORF">CAL28_09925</name>
</gene>
<keyword evidence="2" id="KW-1133">Transmembrane helix</keyword>
<feature type="transmembrane region" description="Helical" evidence="2">
    <location>
        <begin position="12"/>
        <end position="33"/>
    </location>
</feature>
<dbReference type="Pfam" id="PF13116">
    <property type="entry name" value="YhdP"/>
    <property type="match status" value="2"/>
</dbReference>
<reference evidence="5" key="1">
    <citation type="submission" date="2017-05" db="EMBL/GenBank/DDBJ databases">
        <title>Complete and WGS of Bordetella genogroups.</title>
        <authorList>
            <person name="Spilker T."/>
            <person name="Lipuma J."/>
        </authorList>
    </citation>
    <scope>NUCLEOTIDE SEQUENCE [LARGE SCALE GENOMIC DNA]</scope>
    <source>
        <strain evidence="5">AU8856</strain>
    </source>
</reference>
<evidence type="ECO:0000256" key="2">
    <source>
        <dbReference type="SAM" id="Phobius"/>
    </source>
</evidence>
<protein>
    <submittedName>
        <fullName evidence="4">TIGR02099 family protein</fullName>
    </submittedName>
</protein>
<dbReference type="EMBL" id="NEVS01000004">
    <property type="protein sequence ID" value="OZI59804.1"/>
    <property type="molecule type" value="Genomic_DNA"/>
</dbReference>
<evidence type="ECO:0000259" key="3">
    <source>
        <dbReference type="Pfam" id="PF13116"/>
    </source>
</evidence>
<comment type="caution">
    <text evidence="4">The sequence shown here is derived from an EMBL/GenBank/DDBJ whole genome shotgun (WGS) entry which is preliminary data.</text>
</comment>
<evidence type="ECO:0000256" key="1">
    <source>
        <dbReference type="SAM" id="MobiDB-lite"/>
    </source>
</evidence>
<accession>A0A261UD05</accession>
<dbReference type="AlphaFoldDB" id="A0A261UD05"/>
<feature type="domain" description="YhdP central" evidence="3">
    <location>
        <begin position="330"/>
        <end position="1191"/>
    </location>
</feature>
<keyword evidence="2" id="KW-0472">Membrane</keyword>
<dbReference type="NCBIfam" id="TIGR02099">
    <property type="entry name" value="YhdP family protein"/>
    <property type="match status" value="1"/>
</dbReference>
<feature type="region of interest" description="Disordered" evidence="1">
    <location>
        <begin position="813"/>
        <end position="832"/>
    </location>
</feature>
<name>A0A261UD05_9BORD</name>
<feature type="domain" description="YhdP central" evidence="3">
    <location>
        <begin position="1"/>
        <end position="294"/>
    </location>
</feature>
<evidence type="ECO:0000313" key="4">
    <source>
        <dbReference type="EMBL" id="OZI59804.1"/>
    </source>
</evidence>
<dbReference type="InterPro" id="IPR025263">
    <property type="entry name" value="YhdP_central"/>
</dbReference>
<dbReference type="PANTHER" id="PTHR38690">
    <property type="entry name" value="PROTEASE-RELATED"/>
    <property type="match status" value="1"/>
</dbReference>
<evidence type="ECO:0000313" key="5">
    <source>
        <dbReference type="Proteomes" id="UP000215767"/>
    </source>
</evidence>
<dbReference type="InterPro" id="IPR011836">
    <property type="entry name" value="YhdP"/>
</dbReference>